<sequence length="102" mass="11181">MLRVVKSDPNQGIRKTAKGHLLLSRKPEHSAEALHETVGKALGDRVVKTLTESAQIEIRDLDELASKEEILGAIRVELKDSSLPIEAIKSLRPAFGGQQKAF</sequence>
<gene>
    <name evidence="1" type="ORF">AWZ03_015118</name>
</gene>
<protein>
    <submittedName>
        <fullName evidence="1">Uncharacterized protein</fullName>
    </submittedName>
</protein>
<feature type="non-terminal residue" evidence="1">
    <location>
        <position position="102"/>
    </location>
</feature>
<evidence type="ECO:0000313" key="2">
    <source>
        <dbReference type="Proteomes" id="UP000295192"/>
    </source>
</evidence>
<organism evidence="1 2">
    <name type="scientific">Drosophila navojoa</name>
    <name type="common">Fruit fly</name>
    <dbReference type="NCBI Taxonomy" id="7232"/>
    <lineage>
        <taxon>Eukaryota</taxon>
        <taxon>Metazoa</taxon>
        <taxon>Ecdysozoa</taxon>
        <taxon>Arthropoda</taxon>
        <taxon>Hexapoda</taxon>
        <taxon>Insecta</taxon>
        <taxon>Pterygota</taxon>
        <taxon>Neoptera</taxon>
        <taxon>Endopterygota</taxon>
        <taxon>Diptera</taxon>
        <taxon>Brachycera</taxon>
        <taxon>Muscomorpha</taxon>
        <taxon>Ephydroidea</taxon>
        <taxon>Drosophilidae</taxon>
        <taxon>Drosophila</taxon>
    </lineage>
</organism>
<evidence type="ECO:0000313" key="1">
    <source>
        <dbReference type="EMBL" id="TDG38460.1"/>
    </source>
</evidence>
<dbReference type="AlphaFoldDB" id="A0A484ARG3"/>
<comment type="caution">
    <text evidence="1">The sequence shown here is derived from an EMBL/GenBank/DDBJ whole genome shotgun (WGS) entry which is preliminary data.</text>
</comment>
<dbReference type="Proteomes" id="UP000295192">
    <property type="component" value="Unassembled WGS sequence"/>
</dbReference>
<accession>A0A484ARG3</accession>
<reference evidence="1 2" key="1">
    <citation type="journal article" date="2019" name="J. Hered.">
        <title>An Improved Genome Assembly for Drosophila navojoa, the Basal Species in the mojavensis Cluster.</title>
        <authorList>
            <person name="Vanderlinde T."/>
            <person name="Dupim E.G."/>
            <person name="Nazario-Yepiz N.O."/>
            <person name="Carvalho A.B."/>
        </authorList>
    </citation>
    <scope>NUCLEOTIDE SEQUENCE [LARGE SCALE GENOMIC DNA]</scope>
    <source>
        <strain evidence="1">Navoj_Jal97</strain>
        <tissue evidence="1">Whole organism</tissue>
    </source>
</reference>
<proteinExistence type="predicted"/>
<name>A0A484ARG3_DRONA</name>
<dbReference type="EMBL" id="LSRL02003449">
    <property type="protein sequence ID" value="TDG38460.1"/>
    <property type="molecule type" value="Genomic_DNA"/>
</dbReference>
<keyword evidence="2" id="KW-1185">Reference proteome</keyword>